<evidence type="ECO:0000259" key="2">
    <source>
        <dbReference type="Pfam" id="PF13086"/>
    </source>
</evidence>
<proteinExistence type="predicted"/>
<dbReference type="PANTHER" id="PTHR10887:SF495">
    <property type="entry name" value="HELICASE SENATAXIN ISOFORM X1-RELATED"/>
    <property type="match status" value="1"/>
</dbReference>
<dbReference type="InterPro" id="IPR041679">
    <property type="entry name" value="DNA2/NAM7-like_C"/>
</dbReference>
<dbReference type="InterPro" id="IPR045055">
    <property type="entry name" value="DNA2/NAM7-like"/>
</dbReference>
<feature type="compositionally biased region" description="Polar residues" evidence="1">
    <location>
        <begin position="1"/>
        <end position="11"/>
    </location>
</feature>
<gene>
    <name evidence="4" type="ORF">EKO04_004401</name>
</gene>
<feature type="compositionally biased region" description="Basic residues" evidence="1">
    <location>
        <begin position="165"/>
        <end position="174"/>
    </location>
</feature>
<feature type="compositionally biased region" description="Acidic residues" evidence="1">
    <location>
        <begin position="122"/>
        <end position="135"/>
    </location>
</feature>
<reference evidence="4" key="1">
    <citation type="submission" date="2018-12" db="EMBL/GenBank/DDBJ databases">
        <authorList>
            <person name="Syme R.A."/>
            <person name="Farfan-Caceres L."/>
            <person name="Lichtenzveig J."/>
        </authorList>
    </citation>
    <scope>NUCLEOTIDE SEQUENCE</scope>
    <source>
        <strain evidence="4">Al4</strain>
    </source>
</reference>
<feature type="domain" description="DNA2/NAM7 helicase-like C-terminal" evidence="3">
    <location>
        <begin position="924"/>
        <end position="1108"/>
    </location>
</feature>
<dbReference type="Pfam" id="PF13087">
    <property type="entry name" value="AAA_12"/>
    <property type="match status" value="1"/>
</dbReference>
<evidence type="ECO:0000259" key="3">
    <source>
        <dbReference type="Pfam" id="PF13087"/>
    </source>
</evidence>
<dbReference type="Proteomes" id="UP000651452">
    <property type="component" value="Unassembled WGS sequence"/>
</dbReference>
<dbReference type="GO" id="GO:0004386">
    <property type="term" value="F:helicase activity"/>
    <property type="evidence" value="ECO:0007669"/>
    <property type="project" value="InterPro"/>
</dbReference>
<dbReference type="PANTHER" id="PTHR10887">
    <property type="entry name" value="DNA2/NAM7 HELICASE FAMILY"/>
    <property type="match status" value="1"/>
</dbReference>
<dbReference type="AlphaFoldDB" id="A0A8H7MIQ6"/>
<accession>A0A8H7MIQ6</accession>
<organism evidence="4 5">
    <name type="scientific">Ascochyta lentis</name>
    <dbReference type="NCBI Taxonomy" id="205686"/>
    <lineage>
        <taxon>Eukaryota</taxon>
        <taxon>Fungi</taxon>
        <taxon>Dikarya</taxon>
        <taxon>Ascomycota</taxon>
        <taxon>Pezizomycotina</taxon>
        <taxon>Dothideomycetes</taxon>
        <taxon>Pleosporomycetidae</taxon>
        <taxon>Pleosporales</taxon>
        <taxon>Pleosporineae</taxon>
        <taxon>Didymellaceae</taxon>
        <taxon>Ascochyta</taxon>
    </lineage>
</organism>
<evidence type="ECO:0000313" key="5">
    <source>
        <dbReference type="Proteomes" id="UP000651452"/>
    </source>
</evidence>
<protein>
    <submittedName>
        <fullName evidence="4">Uncharacterized protein</fullName>
    </submittedName>
</protein>
<feature type="domain" description="DNA2/NAM7 helicase helicase" evidence="2">
    <location>
        <begin position="637"/>
        <end position="914"/>
    </location>
</feature>
<evidence type="ECO:0000256" key="1">
    <source>
        <dbReference type="SAM" id="MobiDB-lite"/>
    </source>
</evidence>
<dbReference type="OrthoDB" id="3793553at2759"/>
<dbReference type="InterPro" id="IPR041677">
    <property type="entry name" value="DNA2/NAM7_AAA_11"/>
</dbReference>
<dbReference type="SUPFAM" id="SSF52540">
    <property type="entry name" value="P-loop containing nucleoside triphosphate hydrolases"/>
    <property type="match status" value="1"/>
</dbReference>
<dbReference type="Gene3D" id="3.40.50.300">
    <property type="entry name" value="P-loop containing nucleotide triphosphate hydrolases"/>
    <property type="match status" value="2"/>
</dbReference>
<dbReference type="EMBL" id="RZGK01000007">
    <property type="protein sequence ID" value="KAF9697869.1"/>
    <property type="molecule type" value="Genomic_DNA"/>
</dbReference>
<reference evidence="4" key="2">
    <citation type="submission" date="2020-09" db="EMBL/GenBank/DDBJ databases">
        <title>Reference genome assembly for Australian Ascochyta lentis isolate Al4.</title>
        <authorList>
            <person name="Lee R.C."/>
            <person name="Farfan-Caceres L.M."/>
            <person name="Debler J.W."/>
            <person name="Williams A.H."/>
            <person name="Henares B.M."/>
        </authorList>
    </citation>
    <scope>NUCLEOTIDE SEQUENCE</scope>
    <source>
        <strain evidence="4">Al4</strain>
    </source>
</reference>
<comment type="caution">
    <text evidence="4">The sequence shown here is derived from an EMBL/GenBank/DDBJ whole genome shotgun (WGS) entry which is preliminary data.</text>
</comment>
<feature type="region of interest" description="Disordered" evidence="1">
    <location>
        <begin position="122"/>
        <end position="185"/>
    </location>
</feature>
<evidence type="ECO:0000313" key="4">
    <source>
        <dbReference type="EMBL" id="KAF9697869.1"/>
    </source>
</evidence>
<sequence>MSAGHSTTAPCATSPAPEVSMTDAEQTRPAGGDSEMQDAGEVRPSYTYRKKLTELGRAEREAVLSPYPELYADKLTMSDGFALSTEGIFDLRGADIPTHLPPFIREANRRECILGLQMPDSTIDEEDMTPDDEFQEPPPPIFIGASIKPQESGPQKRDNEGQAKGNKKQKKKGGNKSNAGPSTQPALKDMVKVALHLDSQTPHIEITTRKLGAAKGKNDLLRLRLFASDLELSHKGSIYLKITTDIIKFDEEVTTSTGGNVEMSEVNDMNNAGQIVMLGFALKPARRNWSGLPESELCAIRARTRQESIRDKTLTRDLAVQNLDKAQFVYLLFPLYGESDRKIWEDINAHMRRVFTLAKRIGNFWFYRLQLAANGIEANKLEESSLPRIRFEVPRWLVDVWEFECRNINGKVEIIKAMPRSWKYHKFFDQYNNPDESAFLLKLGVQGEEARQNRDLNEYVQNKNGNHFRGLWTELGEPGHYAVQIFMSNNEELDERDIRMPGLDTRVELNVDAFDPANPVQARTRRYRGAVCEDIFNNGASFCCVVRGQKFSGNLALGIEFPLLVSYTIDTVPQERQMLAIRQLQEINSLSKPSGVDLKALFLGCRKPAPQVEFLALETKPEQLATLKANLRSRRSNEMQTASVVATTTSLSGLTVIQGPPGTGKTDTAISIGSAHLQMGRKVMFTAPMNEAVVNLHESFVKGVANGKALSLNDSQYVLFTGAHRTISAADRLRHTQELKTQDPTVSEEDVEFMLNAGNIIAHYARTTSGAKTPGYEWTFGYKLRKMIELWASLPVDIAHPYRADARRYMEYTALVPVTHDRADKKDLLAALGSLEEFLAHYYLKHEVVAVFVTLSSSAHITLVTSFDPVELLIDEGAHESLAGLAVPCGAYKHSIKHITLAGDHNQGKPVYIAKDSNLGHGALSRNLFAELAKDPSQQHPVFLLGESYRMTPDLLTFVQKFYPPGALKAFDGAGNIDRELQNSLRQFWALRLRESFQGKSSQVCIDVSGRENAHEQVSNSTTKCNRGEARVIADLCKELLSFEPVSTTGNKCRAVNADDINIVTPYTGQVLEIRKALLAHGITTIRNTWTTAHSQGKQGGLTIFSPVINIGTTQPQGNDKIPMSFLVY</sequence>
<dbReference type="InterPro" id="IPR027417">
    <property type="entry name" value="P-loop_NTPase"/>
</dbReference>
<name>A0A8H7MIQ6_9PLEO</name>
<keyword evidence="5" id="KW-1185">Reference proteome</keyword>
<feature type="region of interest" description="Disordered" evidence="1">
    <location>
        <begin position="1"/>
        <end position="45"/>
    </location>
</feature>
<dbReference type="Pfam" id="PF13086">
    <property type="entry name" value="AAA_11"/>
    <property type="match status" value="1"/>
</dbReference>